<feature type="domain" description="DUF8154" evidence="1">
    <location>
        <begin position="4"/>
        <end position="168"/>
    </location>
</feature>
<gene>
    <name evidence="2" type="ORF">EO776_13910</name>
</gene>
<dbReference type="Pfam" id="PF26481">
    <property type="entry name" value="DUF8154"/>
    <property type="match status" value="1"/>
</dbReference>
<dbReference type="KEGG" id="hezz:EO776_13910"/>
<protein>
    <recommendedName>
        <fullName evidence="1">DUF8154 domain-containing protein</fullName>
    </recommendedName>
</protein>
<evidence type="ECO:0000259" key="1">
    <source>
        <dbReference type="Pfam" id="PF26481"/>
    </source>
</evidence>
<dbReference type="RefSeq" id="WP_129452476.1">
    <property type="nucleotide sequence ID" value="NZ_CP034940.1"/>
</dbReference>
<dbReference type="InterPro" id="IPR058467">
    <property type="entry name" value="DUF8154"/>
</dbReference>
<evidence type="ECO:0000313" key="2">
    <source>
        <dbReference type="EMBL" id="QAY21033.1"/>
    </source>
</evidence>
<evidence type="ECO:0000313" key="3">
    <source>
        <dbReference type="Proteomes" id="UP000293073"/>
    </source>
</evidence>
<dbReference type="AlphaFoldDB" id="A0A481RIK7"/>
<dbReference type="Proteomes" id="UP000293073">
    <property type="component" value="Chromosome"/>
</dbReference>
<sequence>MSNLDRIAERLAAAEDAFAHADGRPKFEPEVNASRDAELGEVAIQKACRLLEVVEGIDDLGAYYGAILEHSFIVIEQTLQGYLLARTGVDERELRNHTAPCELAKGRVPLEDRTLDRLAAVYDDRRTSHYYGTTVTTAAQANRMREVAMAVHDHLVSFDGRLGTFCRCTRSEF</sequence>
<organism evidence="2 3">
    <name type="scientific">Halorubrum ezzemoulense</name>
    <name type="common">Halorubrum chaoviator</name>
    <dbReference type="NCBI Taxonomy" id="337243"/>
    <lineage>
        <taxon>Archaea</taxon>
        <taxon>Methanobacteriati</taxon>
        <taxon>Methanobacteriota</taxon>
        <taxon>Stenosarchaea group</taxon>
        <taxon>Halobacteria</taxon>
        <taxon>Halobacteriales</taxon>
        <taxon>Haloferacaceae</taxon>
        <taxon>Halorubrum</taxon>
    </lineage>
</organism>
<name>A0A481RIK7_HALEZ</name>
<reference evidence="3" key="1">
    <citation type="submission" date="2019-01" db="EMBL/GenBank/DDBJ databases">
        <title>Complete genome of Halorubrum ezzemoulense strain FB21.</title>
        <authorList>
            <person name="Feng Y."/>
            <person name="Louyakis A.S."/>
            <person name="Papke R.T."/>
            <person name="Gogarten J.P."/>
        </authorList>
    </citation>
    <scope>NUCLEOTIDE SEQUENCE [LARGE SCALE GENOMIC DNA]</scope>
    <source>
        <strain evidence="3">Fb21</strain>
    </source>
</reference>
<proteinExistence type="predicted"/>
<accession>A0A481RIK7</accession>
<dbReference type="EMBL" id="CP034940">
    <property type="protein sequence ID" value="QAY21033.1"/>
    <property type="molecule type" value="Genomic_DNA"/>
</dbReference>
<dbReference type="GeneID" id="38951460"/>